<proteinExistence type="predicted"/>
<evidence type="ECO:0000313" key="1">
    <source>
        <dbReference type="EMBL" id="EMM72030.1"/>
    </source>
</evidence>
<gene>
    <name evidence="1" type="ORF">LEP1GSC038_3826</name>
</gene>
<dbReference type="AlphaFoldDB" id="M6FI05"/>
<comment type="caution">
    <text evidence="1">The sequence shown here is derived from an EMBL/GenBank/DDBJ whole genome shotgun (WGS) entry which is preliminary data.</text>
</comment>
<dbReference type="EMBL" id="AFJM02000042">
    <property type="protein sequence ID" value="EMM72030.1"/>
    <property type="molecule type" value="Genomic_DNA"/>
</dbReference>
<organism evidence="1 2">
    <name type="scientific">Leptospira weilii str. 2006001855</name>
    <dbReference type="NCBI Taxonomy" id="996804"/>
    <lineage>
        <taxon>Bacteria</taxon>
        <taxon>Pseudomonadati</taxon>
        <taxon>Spirochaetota</taxon>
        <taxon>Spirochaetia</taxon>
        <taxon>Leptospirales</taxon>
        <taxon>Leptospiraceae</taxon>
        <taxon>Leptospira</taxon>
    </lineage>
</organism>
<name>M6FI05_9LEPT</name>
<dbReference type="Proteomes" id="UP000012101">
    <property type="component" value="Unassembled WGS sequence"/>
</dbReference>
<reference evidence="1 2" key="1">
    <citation type="submission" date="2013-01" db="EMBL/GenBank/DDBJ databases">
        <authorList>
            <person name="Harkins D.M."/>
            <person name="Durkin A.S."/>
            <person name="Brinkac L.M."/>
            <person name="Haft D.H."/>
            <person name="Selengut J.D."/>
            <person name="Sanka R."/>
            <person name="DePew J."/>
            <person name="Purushe J."/>
            <person name="Hospenthal D.R."/>
            <person name="Murray C.K."/>
            <person name="Pimentel G."/>
            <person name="Wasfy M."/>
            <person name="Vinetz J.M."/>
            <person name="Sutton G.G."/>
            <person name="Nierman W.C."/>
            <person name="Fouts D.E."/>
        </authorList>
    </citation>
    <scope>NUCLEOTIDE SEQUENCE [LARGE SCALE GENOMIC DNA]</scope>
    <source>
        <strain evidence="1 2">2006001855</strain>
    </source>
</reference>
<sequence length="79" mass="9258">MRKSLWALFPDPYSTSVFFVERDQIGKKSEQPKLNEHFLVLKDASFQRTVCIELKQGSIPQTSHSKTDFIFIRKRIEPS</sequence>
<evidence type="ECO:0000313" key="2">
    <source>
        <dbReference type="Proteomes" id="UP000012101"/>
    </source>
</evidence>
<protein>
    <submittedName>
        <fullName evidence="1">Uncharacterized protein</fullName>
    </submittedName>
</protein>
<accession>M6FI05</accession>